<dbReference type="EMBL" id="BAZW01000002">
    <property type="protein sequence ID" value="GAO28308.1"/>
    <property type="molecule type" value="Genomic_DNA"/>
</dbReference>
<dbReference type="Gene3D" id="3.40.50.1000">
    <property type="entry name" value="HAD superfamily/HAD-like"/>
    <property type="match status" value="1"/>
</dbReference>
<evidence type="ECO:0000313" key="6">
    <source>
        <dbReference type="EMBL" id="GAO28308.1"/>
    </source>
</evidence>
<comment type="caution">
    <text evidence="6">The sequence shown here is derived from an EMBL/GenBank/DDBJ whole genome shotgun (WGS) entry which is preliminary data.</text>
</comment>
<keyword evidence="4" id="KW-0479">Metal-binding</keyword>
<comment type="cofactor">
    <cofactor evidence="4">
        <name>Mg(2+)</name>
        <dbReference type="ChEBI" id="CHEBI:18420"/>
    </cofactor>
</comment>
<dbReference type="UniPathway" id="UPA00299"/>
<dbReference type="STRING" id="1236989.JCM15548_1385"/>
<keyword evidence="7" id="KW-1185">Reference proteome</keyword>
<comment type="catalytic activity">
    <reaction evidence="4">
        <text>alpha,alpha-trehalose 6-phosphate + H2O = alpha,alpha-trehalose + phosphate</text>
        <dbReference type="Rhea" id="RHEA:23420"/>
        <dbReference type="ChEBI" id="CHEBI:15377"/>
        <dbReference type="ChEBI" id="CHEBI:16551"/>
        <dbReference type="ChEBI" id="CHEBI:43474"/>
        <dbReference type="ChEBI" id="CHEBI:58429"/>
        <dbReference type="EC" id="3.1.3.12"/>
    </reaction>
</comment>
<accession>A0A0E9LSN8</accession>
<feature type="compositionally biased region" description="Polar residues" evidence="5">
    <location>
        <begin position="1"/>
        <end position="10"/>
    </location>
</feature>
<dbReference type="CDD" id="cd01627">
    <property type="entry name" value="HAD_TPP"/>
    <property type="match status" value="1"/>
</dbReference>
<dbReference type="NCBIfam" id="TIGR01484">
    <property type="entry name" value="HAD-SF-IIB"/>
    <property type="match status" value="1"/>
</dbReference>
<organism evidence="6 7">
    <name type="scientific">Geofilum rubicundum JCM 15548</name>
    <dbReference type="NCBI Taxonomy" id="1236989"/>
    <lineage>
        <taxon>Bacteria</taxon>
        <taxon>Pseudomonadati</taxon>
        <taxon>Bacteroidota</taxon>
        <taxon>Bacteroidia</taxon>
        <taxon>Marinilabiliales</taxon>
        <taxon>Marinilabiliaceae</taxon>
        <taxon>Geofilum</taxon>
    </lineage>
</organism>
<name>A0A0E9LSN8_9BACT</name>
<dbReference type="PANTHER" id="PTHR43768:SF3">
    <property type="entry name" value="TREHALOSE 6-PHOSPHATE PHOSPHATASE"/>
    <property type="match status" value="1"/>
</dbReference>
<dbReference type="InterPro" id="IPR036412">
    <property type="entry name" value="HAD-like_sf"/>
</dbReference>
<dbReference type="InterPro" id="IPR023214">
    <property type="entry name" value="HAD_sf"/>
</dbReference>
<reference evidence="6 7" key="1">
    <citation type="journal article" date="2015" name="Microbes Environ.">
        <title>Distribution and evolution of nitrogen fixation genes in the phylum bacteroidetes.</title>
        <authorList>
            <person name="Inoue J."/>
            <person name="Oshima K."/>
            <person name="Suda W."/>
            <person name="Sakamoto M."/>
            <person name="Iino T."/>
            <person name="Noda S."/>
            <person name="Hongoh Y."/>
            <person name="Hattori M."/>
            <person name="Ohkuma M."/>
        </authorList>
    </citation>
    <scope>NUCLEOTIDE SEQUENCE [LARGE SCALE GENOMIC DNA]</scope>
    <source>
        <strain evidence="6">JCM 15548</strain>
    </source>
</reference>
<keyword evidence="4" id="KW-0460">Magnesium</keyword>
<dbReference type="GO" id="GO:0004805">
    <property type="term" value="F:trehalose-phosphatase activity"/>
    <property type="evidence" value="ECO:0007669"/>
    <property type="project" value="UniProtKB-EC"/>
</dbReference>
<dbReference type="InterPro" id="IPR006379">
    <property type="entry name" value="HAD-SF_hydro_IIB"/>
</dbReference>
<dbReference type="NCBIfam" id="TIGR00685">
    <property type="entry name" value="T6PP"/>
    <property type="match status" value="1"/>
</dbReference>
<dbReference type="AlphaFoldDB" id="A0A0E9LSN8"/>
<feature type="compositionally biased region" description="Basic and acidic residues" evidence="5">
    <location>
        <begin position="11"/>
        <end position="29"/>
    </location>
</feature>
<comment type="function">
    <text evidence="4">Removes the phosphate from trehalose 6-phosphate to produce free trehalose.</text>
</comment>
<feature type="region of interest" description="Disordered" evidence="5">
    <location>
        <begin position="1"/>
        <end position="29"/>
    </location>
</feature>
<keyword evidence="3 4" id="KW-0378">Hydrolase</keyword>
<evidence type="ECO:0000256" key="5">
    <source>
        <dbReference type="SAM" id="MobiDB-lite"/>
    </source>
</evidence>
<dbReference type="Pfam" id="PF02358">
    <property type="entry name" value="Trehalose_PPase"/>
    <property type="match status" value="1"/>
</dbReference>
<evidence type="ECO:0000256" key="4">
    <source>
        <dbReference type="RuleBase" id="RU361117"/>
    </source>
</evidence>
<dbReference type="SUPFAM" id="SSF56784">
    <property type="entry name" value="HAD-like"/>
    <property type="match status" value="1"/>
</dbReference>
<dbReference type="EC" id="3.1.3.12" evidence="4"/>
<dbReference type="InterPro" id="IPR003337">
    <property type="entry name" value="Trehalose_PPase"/>
</dbReference>
<comment type="pathway">
    <text evidence="1 4">Glycan biosynthesis; trehalose biosynthesis.</text>
</comment>
<comment type="similarity">
    <text evidence="2 4">Belongs to the trehalose phosphatase family.</text>
</comment>
<dbReference type="PANTHER" id="PTHR43768">
    <property type="entry name" value="TREHALOSE 6-PHOSPHATE PHOSPHATASE"/>
    <property type="match status" value="1"/>
</dbReference>
<gene>
    <name evidence="6" type="ORF">JCM15548_1385</name>
</gene>
<dbReference type="Gene3D" id="3.30.70.1020">
    <property type="entry name" value="Trehalose-6-phosphate phosphatase related protein, domain 2"/>
    <property type="match status" value="1"/>
</dbReference>
<sequence>MGYFQIITSDKLNRGTEPEKMKDDQMNKRPEELPNALAQMDKILESTSGRQICLFLDYDGTLTPIVSNPDEALLSEKAREVIGKLSERITVAIISGRDRKDVSAKAGIPNIIYAGSHGFDISGPDGLEMAHASGETIIPALDLAEKQLREKLGSIEGVQVERKKYAIAVHFRNARDHVLPHIREAVSEVLNSQKELKKGSGKKILELKPEIDWHKGKALIWLMKKLQLDRDKYIPVFIGDDVTDEDALSVVKEDGVGIITGSHDQTTAASYRLEDPDQVIAFLEQLKDRLLTLRD</sequence>
<evidence type="ECO:0000256" key="2">
    <source>
        <dbReference type="ARBA" id="ARBA00008770"/>
    </source>
</evidence>
<proteinExistence type="inferred from homology"/>
<evidence type="ECO:0000256" key="3">
    <source>
        <dbReference type="ARBA" id="ARBA00022801"/>
    </source>
</evidence>
<dbReference type="Proteomes" id="UP000032900">
    <property type="component" value="Unassembled WGS sequence"/>
</dbReference>
<evidence type="ECO:0000256" key="1">
    <source>
        <dbReference type="ARBA" id="ARBA00005199"/>
    </source>
</evidence>
<evidence type="ECO:0000313" key="7">
    <source>
        <dbReference type="Proteomes" id="UP000032900"/>
    </source>
</evidence>
<dbReference type="InterPro" id="IPR044651">
    <property type="entry name" value="OTSB-like"/>
</dbReference>
<dbReference type="GO" id="GO:0005992">
    <property type="term" value="P:trehalose biosynthetic process"/>
    <property type="evidence" value="ECO:0007669"/>
    <property type="project" value="UniProtKB-UniPathway"/>
</dbReference>
<dbReference type="GO" id="GO:0046872">
    <property type="term" value="F:metal ion binding"/>
    <property type="evidence" value="ECO:0007669"/>
    <property type="project" value="UniProtKB-KW"/>
</dbReference>
<protein>
    <recommendedName>
        <fullName evidence="4">Trehalose 6-phosphate phosphatase</fullName>
        <ecNumber evidence="4">3.1.3.12</ecNumber>
    </recommendedName>
</protein>